<evidence type="ECO:0000313" key="2">
    <source>
        <dbReference type="EMBL" id="PCF56095.1"/>
    </source>
</evidence>
<dbReference type="PANTHER" id="PTHR40039">
    <property type="entry name" value="PROTEIN DLTD"/>
    <property type="match status" value="1"/>
</dbReference>
<evidence type="ECO:0000313" key="3">
    <source>
        <dbReference type="Proteomes" id="UP000218335"/>
    </source>
</evidence>
<dbReference type="Proteomes" id="UP000218335">
    <property type="component" value="Unassembled WGS sequence"/>
</dbReference>
<sequence length="380" mass="44234">MKLKQPYIIAFLGSILLFGIFILLPAKWFVPPHIANQLPKYQVSTDSDMLKGQYVQEAMIKDPHYYPVYGSSELNKEDPFQPAILLKGHTKNLFYVGTGGSTDLIQLMTLGAQYDHLKNKKMTVIVSPQWFTRHGLTEENYQGRASQLQINSIFNNPNISNDIKTRLAKRLLHFKDNKQNDFLKHFAKSHEADGHFLNPLYANHLEKMEALKSYLPFHHQGKLPRLFDKSQKQPLNWKALDKEAHQYGAHHSQSNPYQIKDEYWKKLKHKKSVSRDHEFRLKSVEYDDLSLLVDTLNAAGADVQYVLIPVNGKWYDHIDLPRDRRAAVNEKIVKTIEDHHGHVVDLSHHDYESYYMSDAVHIGWRGWVEVTQHIKQHIDQ</sequence>
<name>A0A2A4GZE5_9STAP</name>
<gene>
    <name evidence="2" type="ORF">B5C08_03965</name>
</gene>
<accession>A0A2A4GZE5</accession>
<organism evidence="2 3">
    <name type="scientific">Staphylococcus delphini</name>
    <dbReference type="NCBI Taxonomy" id="53344"/>
    <lineage>
        <taxon>Bacteria</taxon>
        <taxon>Bacillati</taxon>
        <taxon>Bacillota</taxon>
        <taxon>Bacilli</taxon>
        <taxon>Bacillales</taxon>
        <taxon>Staphylococcaceae</taxon>
        <taxon>Staphylococcus</taxon>
        <taxon>Staphylococcus intermedius group</taxon>
    </lineage>
</organism>
<dbReference type="AlphaFoldDB" id="A0A2A4GZE5"/>
<feature type="transmembrane region" description="Helical" evidence="1">
    <location>
        <begin position="7"/>
        <end position="30"/>
    </location>
</feature>
<evidence type="ECO:0000256" key="1">
    <source>
        <dbReference type="SAM" id="Phobius"/>
    </source>
</evidence>
<dbReference type="EMBL" id="MWUU01000004">
    <property type="protein sequence ID" value="PCF56095.1"/>
    <property type="molecule type" value="Genomic_DNA"/>
</dbReference>
<protein>
    <submittedName>
        <fullName evidence="2">D-alanyl-lipoteichoic acid biosynthesis protein DltD</fullName>
    </submittedName>
</protein>
<dbReference type="RefSeq" id="WP_019167123.1">
    <property type="nucleotide sequence ID" value="NZ_CP094734.1"/>
</dbReference>
<keyword evidence="1" id="KW-1133">Transmembrane helix</keyword>
<keyword evidence="1" id="KW-0812">Transmembrane</keyword>
<dbReference type="GeneID" id="77325524"/>
<dbReference type="InterPro" id="IPR023896">
    <property type="entry name" value="LTA_DltD"/>
</dbReference>
<dbReference type="PANTHER" id="PTHR40039:SF1">
    <property type="entry name" value="PROTEIN DLTD"/>
    <property type="match status" value="1"/>
</dbReference>
<dbReference type="Pfam" id="PF04914">
    <property type="entry name" value="DltD"/>
    <property type="match status" value="1"/>
</dbReference>
<keyword evidence="1" id="KW-0472">Membrane</keyword>
<comment type="caution">
    <text evidence="2">The sequence shown here is derived from an EMBL/GenBank/DDBJ whole genome shotgun (WGS) entry which is preliminary data.</text>
</comment>
<proteinExistence type="predicted"/>
<dbReference type="InterPro" id="IPR006998">
    <property type="entry name" value="DltD"/>
</dbReference>
<dbReference type="SUPFAM" id="SSF52266">
    <property type="entry name" value="SGNH hydrolase"/>
    <property type="match status" value="1"/>
</dbReference>
<dbReference type="NCBIfam" id="TIGR04092">
    <property type="entry name" value="LTA_DltD"/>
    <property type="match status" value="1"/>
</dbReference>
<reference evidence="2 3" key="1">
    <citation type="journal article" date="2017" name="PLoS ONE">
        <title>Development of a real-time PCR for detection of Staphylococcus pseudintermedius using a novel automated comparison of whole-genome sequences.</title>
        <authorList>
            <person name="Verstappen K.M."/>
            <person name="Huijbregts L."/>
            <person name="Spaninks M."/>
            <person name="Wagenaar J.A."/>
            <person name="Fluit A.C."/>
            <person name="Duim B."/>
        </authorList>
    </citation>
    <scope>NUCLEOTIDE SEQUENCE [LARGE SCALE GENOMIC DNA]</scope>
    <source>
        <strain evidence="2 3">215070706401-1</strain>
    </source>
</reference>